<dbReference type="GO" id="GO:0000272">
    <property type="term" value="P:polysaccharide catabolic process"/>
    <property type="evidence" value="ECO:0007669"/>
    <property type="project" value="UniProtKB-KW"/>
</dbReference>
<keyword evidence="5" id="KW-0624">Polysaccharide degradation</keyword>
<dbReference type="SUPFAM" id="SSF81296">
    <property type="entry name" value="E set domains"/>
    <property type="match status" value="1"/>
</dbReference>
<feature type="domain" description="NodB homology" evidence="6">
    <location>
        <begin position="635"/>
        <end position="845"/>
    </location>
</feature>
<dbReference type="Pfam" id="PF00759">
    <property type="entry name" value="Glyco_hydro_9"/>
    <property type="match status" value="1"/>
</dbReference>
<dbReference type="CDD" id="cd10917">
    <property type="entry name" value="CE4_NodB_like_6s_7s"/>
    <property type="match status" value="1"/>
</dbReference>
<organism evidence="7 8">
    <name type="scientific">Dyadobacter koreensis</name>
    <dbReference type="NCBI Taxonomy" id="408657"/>
    <lineage>
        <taxon>Bacteria</taxon>
        <taxon>Pseudomonadati</taxon>
        <taxon>Bacteroidota</taxon>
        <taxon>Cytophagia</taxon>
        <taxon>Cytophagales</taxon>
        <taxon>Spirosomataceae</taxon>
        <taxon>Dyadobacter</taxon>
    </lineage>
</organism>
<keyword evidence="3" id="KW-0119">Carbohydrate metabolism</keyword>
<keyword evidence="2" id="KW-0378">Hydrolase</keyword>
<dbReference type="EMBL" id="FNXY01000006">
    <property type="protein sequence ID" value="SEJ27533.1"/>
    <property type="molecule type" value="Genomic_DNA"/>
</dbReference>
<dbReference type="InterPro" id="IPR001701">
    <property type="entry name" value="Glyco_hydro_9"/>
</dbReference>
<dbReference type="PROSITE" id="PS51677">
    <property type="entry name" value="NODB"/>
    <property type="match status" value="1"/>
</dbReference>
<dbReference type="SUPFAM" id="SSF48208">
    <property type="entry name" value="Six-hairpin glycosidases"/>
    <property type="match status" value="1"/>
</dbReference>
<dbReference type="Pfam" id="PF01522">
    <property type="entry name" value="Polysacc_deac_1"/>
    <property type="match status" value="1"/>
</dbReference>
<evidence type="ECO:0000313" key="7">
    <source>
        <dbReference type="EMBL" id="SEJ27533.1"/>
    </source>
</evidence>
<proteinExistence type="inferred from homology"/>
<dbReference type="PANTHER" id="PTHR22298">
    <property type="entry name" value="ENDO-1,4-BETA-GLUCANASE"/>
    <property type="match status" value="1"/>
</dbReference>
<dbReference type="InterPro" id="IPR008928">
    <property type="entry name" value="6-hairpin_glycosidase_sf"/>
</dbReference>
<gene>
    <name evidence="7" type="ORF">SAMN04487995_3906</name>
</gene>
<dbReference type="SUPFAM" id="SSF88713">
    <property type="entry name" value="Glycoside hydrolase/deacetylase"/>
    <property type="match status" value="1"/>
</dbReference>
<dbReference type="InterPro" id="IPR014756">
    <property type="entry name" value="Ig_E-set"/>
</dbReference>
<dbReference type="STRING" id="408657.SAMN04487995_3906"/>
<dbReference type="InterPro" id="IPR011330">
    <property type="entry name" value="Glyco_hydro/deAcase_b/a-brl"/>
</dbReference>
<dbReference type="Proteomes" id="UP000199532">
    <property type="component" value="Unassembled WGS sequence"/>
</dbReference>
<dbReference type="CDD" id="cd02850">
    <property type="entry name" value="E_set_Cellulase_N"/>
    <property type="match status" value="1"/>
</dbReference>
<dbReference type="InterPro" id="IPR012341">
    <property type="entry name" value="6hp_glycosidase-like_sf"/>
</dbReference>
<dbReference type="GO" id="GO:0008810">
    <property type="term" value="F:cellulase activity"/>
    <property type="evidence" value="ECO:0007669"/>
    <property type="project" value="InterPro"/>
</dbReference>
<accession>A0A1H6XEI3</accession>
<evidence type="ECO:0000256" key="2">
    <source>
        <dbReference type="ARBA" id="ARBA00022801"/>
    </source>
</evidence>
<protein>
    <submittedName>
        <fullName evidence="7">Peptidoglycan/xylan/chitin deacetylase, PgdA/CDA1 family</fullName>
    </submittedName>
</protein>
<evidence type="ECO:0000256" key="5">
    <source>
        <dbReference type="ARBA" id="ARBA00023326"/>
    </source>
</evidence>
<comment type="similarity">
    <text evidence="1">Belongs to the glycosyl hydrolase 9 (cellulase E) family.</text>
</comment>
<evidence type="ECO:0000256" key="3">
    <source>
        <dbReference type="ARBA" id="ARBA00023277"/>
    </source>
</evidence>
<dbReference type="Gene3D" id="2.60.40.10">
    <property type="entry name" value="Immunoglobulins"/>
    <property type="match status" value="1"/>
</dbReference>
<dbReference type="InterPro" id="IPR002509">
    <property type="entry name" value="NODB_dom"/>
</dbReference>
<reference evidence="7 8" key="1">
    <citation type="submission" date="2016-10" db="EMBL/GenBank/DDBJ databases">
        <authorList>
            <person name="de Groot N.N."/>
        </authorList>
    </citation>
    <scope>NUCLEOTIDE SEQUENCE [LARGE SCALE GENOMIC DNA]</scope>
    <source>
        <strain evidence="7 8">DSM 19938</strain>
    </source>
</reference>
<evidence type="ECO:0000313" key="8">
    <source>
        <dbReference type="Proteomes" id="UP000199532"/>
    </source>
</evidence>
<keyword evidence="4" id="KW-0326">Glycosidase</keyword>
<dbReference type="InterPro" id="IPR013783">
    <property type="entry name" value="Ig-like_fold"/>
</dbReference>
<dbReference type="AlphaFoldDB" id="A0A1H6XEI3"/>
<sequence>MISPNVKNVMPKVPDQIRTRFKPVICLLIILVTLPWTGRAENSWIRINQLGYQPASIKVAVWVGKRGSEPASTFQVIDCKTFKSVFTGKSGKDFGEFGPFSKVIRLNFSQLKSEGDYFISCGKTVSPVFRVSKDVYTGAADFGLRYMRQQRSGFNPFLKDSCHTTDGYTMYGPMPDTTRIDVSGGWHDATDYLQYATTSANATYHLLAAYRDFPEVFSDKHLANGLVGVNGTADVLDEARWGLDWLLKMHPKEDWLFNQLADDRDHVGFRLPTKDSADYGVGPGKGRPVYFASGVPQGLGKYKNKSAGVASIAGKFASAFALGSSLYTNLNPQFSKLLNQKSRSSYQLGLNKPGVAQTAPNRSPYFYEEDNWSDDMELGSAALFQLTGEKKYFEESLKFSSQEPVTPWMGTDTARHYQWYPFHNFGHYELAKNSDPRNKATMALYYKTGIQKVWEKASKNGFYQGIPFIWCSNNLTTSFAIQCYLYRQMTGDNQFQELEQACFDWLFGCNPWGKSMVYGLPEKGDTPKYPHSSFSLLYQYPLDGGLVDGPVYGSIFKNLKGLTLSGEDKYAEFQSDYVVYHDDAGDYSTNEPTMDGTASLIYLLAAKQHQSGDKKLKKKPVKVYGGIIRGDQTSKKIALVFTGDEHADGGHYIADVLHKEKIKASFFLTGNFYRNQSFQPVIARLKKEGNYLGSHSDKHLLYCDWEKRDSLLVTREQFQADISNSFEELKKLNIDKKQASYFLPPYEWYNDSITDWTKQSGLQLVNYSPGTRSTADYTYPELGARYATSKTIYNSILNHEEDSHDGLNGFILLLHIGVDPRRKDKFYKYLPESINELKKRGYQFVKIDNLLD</sequence>
<dbReference type="Gene3D" id="1.50.10.10">
    <property type="match status" value="1"/>
</dbReference>
<evidence type="ECO:0000259" key="6">
    <source>
        <dbReference type="PROSITE" id="PS51677"/>
    </source>
</evidence>
<dbReference type="Gene3D" id="3.20.20.370">
    <property type="entry name" value="Glycoside hydrolase/deacetylase"/>
    <property type="match status" value="1"/>
</dbReference>
<dbReference type="InterPro" id="IPR004197">
    <property type="entry name" value="Cellulase_Ig-like"/>
</dbReference>
<keyword evidence="8" id="KW-1185">Reference proteome</keyword>
<evidence type="ECO:0000256" key="1">
    <source>
        <dbReference type="ARBA" id="ARBA00007072"/>
    </source>
</evidence>
<name>A0A1H6XEI3_9BACT</name>
<dbReference type="GO" id="GO:0016810">
    <property type="term" value="F:hydrolase activity, acting on carbon-nitrogen (but not peptide) bonds"/>
    <property type="evidence" value="ECO:0007669"/>
    <property type="project" value="InterPro"/>
</dbReference>
<dbReference type="Pfam" id="PF02927">
    <property type="entry name" value="CelD_N"/>
    <property type="match status" value="1"/>
</dbReference>
<evidence type="ECO:0000256" key="4">
    <source>
        <dbReference type="ARBA" id="ARBA00023295"/>
    </source>
</evidence>